<dbReference type="Gene3D" id="3.40.50.1820">
    <property type="entry name" value="alpha/beta hydrolase"/>
    <property type="match status" value="1"/>
</dbReference>
<feature type="domain" description="AB hydrolase-1" evidence="2">
    <location>
        <begin position="38"/>
        <end position="151"/>
    </location>
</feature>
<dbReference type="GO" id="GO:0009086">
    <property type="term" value="P:methionine biosynthetic process"/>
    <property type="evidence" value="ECO:0007669"/>
    <property type="project" value="TreeGrafter"/>
</dbReference>
<dbReference type="Pfam" id="PF00561">
    <property type="entry name" value="Abhydrolase_1"/>
    <property type="match status" value="1"/>
</dbReference>
<evidence type="ECO:0000256" key="1">
    <source>
        <dbReference type="ARBA" id="ARBA00022679"/>
    </source>
</evidence>
<proteinExistence type="predicted"/>
<dbReference type="PANTHER" id="PTHR32268">
    <property type="entry name" value="HOMOSERINE O-ACETYLTRANSFERASE"/>
    <property type="match status" value="1"/>
</dbReference>
<evidence type="ECO:0000313" key="3">
    <source>
        <dbReference type="EMBL" id="RVU88483.1"/>
    </source>
</evidence>
<evidence type="ECO:0000259" key="2">
    <source>
        <dbReference type="Pfam" id="PF00561"/>
    </source>
</evidence>
<dbReference type="InterPro" id="IPR000073">
    <property type="entry name" value="AB_hydrolase_1"/>
</dbReference>
<dbReference type="InterPro" id="IPR029058">
    <property type="entry name" value="AB_hydrolase_fold"/>
</dbReference>
<accession>A0AA94F365</accession>
<dbReference type="InterPro" id="IPR008220">
    <property type="entry name" value="HAT_MetX-like"/>
</dbReference>
<dbReference type="AlphaFoldDB" id="A0AA94F365"/>
<name>A0AA94F365_9FLAO</name>
<sequence>MADIHKIDVFNFKLETEKIVPYLPLSYQVFGPPLGIAPVVVINHALTGNSNISGEKGWWKSIVDYNKVIDLNLFTVIVFNIPGNGYADSFQIQNYQDFSTRDIAKVFWEGLDTIGVHEIFALLGGSLGGGIAWEMAFLRPKAIQNLIPIAAHWKADDWLIANVHVQSELLLHSEYPLEIARKHAMLLYRSPESLVYKFQNEKEDDSKYAVQSWLDYHGQALAERFSLSAYKLMNHLLGTIGKTSNERDLQNFLDTTSAVINQISISTDYLFVATETKKWHAWMEKRNSKVFLNELDSIHGHDAFLIEYEILKAFLEPVFDKVKLTASLD</sequence>
<dbReference type="SUPFAM" id="SSF53474">
    <property type="entry name" value="alpha/beta-Hydrolases"/>
    <property type="match status" value="1"/>
</dbReference>
<protein>
    <submittedName>
        <fullName evidence="3">Alpha/beta fold hydrolase</fullName>
    </submittedName>
</protein>
<reference evidence="3" key="1">
    <citation type="submission" date="2018-12" db="EMBL/GenBank/DDBJ databases">
        <title>Draft genome sequence of Flaovobacterium columnare BGFS27 isolated from channel catfish in Alabama.</title>
        <authorList>
            <person name="Cai W."/>
            <person name="Arias C."/>
        </authorList>
    </citation>
    <scope>NUCLEOTIDE SEQUENCE [LARGE SCALE GENOMIC DNA]</scope>
    <source>
        <strain evidence="3">BGFS27</strain>
    </source>
</reference>
<keyword evidence="3" id="KW-0378">Hydrolase</keyword>
<gene>
    <name evidence="3" type="ORF">EJB19_10020</name>
</gene>
<comment type="caution">
    <text evidence="3">The sequence shown here is derived from an EMBL/GenBank/DDBJ whole genome shotgun (WGS) entry which is preliminary data.</text>
</comment>
<dbReference type="GO" id="GO:0016787">
    <property type="term" value="F:hydrolase activity"/>
    <property type="evidence" value="ECO:0007669"/>
    <property type="project" value="UniProtKB-KW"/>
</dbReference>
<organism evidence="3">
    <name type="scientific">Flavobacterium columnare</name>
    <dbReference type="NCBI Taxonomy" id="996"/>
    <lineage>
        <taxon>Bacteria</taxon>
        <taxon>Pseudomonadati</taxon>
        <taxon>Bacteroidota</taxon>
        <taxon>Flavobacteriia</taxon>
        <taxon>Flavobacteriales</taxon>
        <taxon>Flavobacteriaceae</taxon>
        <taxon>Flavobacterium</taxon>
    </lineage>
</organism>
<dbReference type="GO" id="GO:0004414">
    <property type="term" value="F:homoserine O-acetyltransferase activity"/>
    <property type="evidence" value="ECO:0007669"/>
    <property type="project" value="TreeGrafter"/>
</dbReference>
<dbReference type="GO" id="GO:0009092">
    <property type="term" value="P:homoserine metabolic process"/>
    <property type="evidence" value="ECO:0007669"/>
    <property type="project" value="TreeGrafter"/>
</dbReference>
<dbReference type="EMBL" id="RWGX01000004">
    <property type="protein sequence ID" value="RVU88483.1"/>
    <property type="molecule type" value="Genomic_DNA"/>
</dbReference>
<dbReference type="PANTHER" id="PTHR32268:SF11">
    <property type="entry name" value="HOMOSERINE O-ACETYLTRANSFERASE"/>
    <property type="match status" value="1"/>
</dbReference>
<keyword evidence="1" id="KW-0808">Transferase</keyword>
<dbReference type="RefSeq" id="WP_127822195.1">
    <property type="nucleotide sequence ID" value="NZ_RWGX02000012.1"/>
</dbReference>